<keyword evidence="5" id="KW-0472">Membrane</keyword>
<sequence length="309" mass="34899">MKLLTNGTVVSKDRIPGHGQILRVTLSNQGVLSHDPSSLCLDGLCGLIKRTTDLYEVLAFHLDRVLGLHRSLPVVARKFSSHLLPYKYTDGATRPIVWWAPDIQHLNDSNNDQNSFALGWQQYQDLLRQRCGMKDSGTSLGKAPCLTVLHSEWAKLALFDFLLQVHDRLDRYCCGFQPDPSEPCVQEMLHEKCGNPTELLLVHILIRKTKPSHLVFIDNAGRPLHPDAKLNFRMLEGIDGFPATALTILKSGCLQNLLLQSLYVDEEFWETHGGEKGVQDWVQAIDRRGQILLQYIQERNLTAVEDSTL</sequence>
<keyword evidence="7" id="KW-1185">Reference proteome</keyword>
<evidence type="ECO:0000256" key="4">
    <source>
        <dbReference type="ARBA" id="ARBA00023034"/>
    </source>
</evidence>
<dbReference type="OMA" id="WLQYQEM"/>
<dbReference type="PANTHER" id="PTHR15905">
    <property type="entry name" value="GOLGI-ASSOCIATED KINASE 1B-RELATED"/>
    <property type="match status" value="1"/>
</dbReference>
<comment type="subcellular location">
    <subcellularLocation>
        <location evidence="1">Endomembrane system</location>
    </subcellularLocation>
    <subcellularLocation>
        <location evidence="2">Golgi apparatus</location>
    </subcellularLocation>
</comment>
<dbReference type="AlphaFoldDB" id="A0A8D2J4L8"/>
<reference evidence="6" key="1">
    <citation type="submission" date="2025-08" db="UniProtKB">
        <authorList>
            <consortium name="Ensembl"/>
        </authorList>
    </citation>
    <scope>IDENTIFICATION</scope>
</reference>
<evidence type="ECO:0000256" key="1">
    <source>
        <dbReference type="ARBA" id="ARBA00004308"/>
    </source>
</evidence>
<protein>
    <submittedName>
        <fullName evidence="6">Golgi associated kinase 1A</fullName>
    </submittedName>
</protein>
<name>A0A8D2J4L8_VARKO</name>
<proteinExistence type="inferred from homology"/>
<comment type="similarity">
    <text evidence="3">Belongs to the GASK family.</text>
</comment>
<reference evidence="6" key="2">
    <citation type="submission" date="2025-09" db="UniProtKB">
        <authorList>
            <consortium name="Ensembl"/>
        </authorList>
    </citation>
    <scope>IDENTIFICATION</scope>
</reference>
<evidence type="ECO:0000256" key="3">
    <source>
        <dbReference type="ARBA" id="ARBA00007691"/>
    </source>
</evidence>
<organism evidence="6 7">
    <name type="scientific">Varanus komodoensis</name>
    <name type="common">Komodo dragon</name>
    <dbReference type="NCBI Taxonomy" id="61221"/>
    <lineage>
        <taxon>Eukaryota</taxon>
        <taxon>Metazoa</taxon>
        <taxon>Chordata</taxon>
        <taxon>Craniata</taxon>
        <taxon>Vertebrata</taxon>
        <taxon>Euteleostomi</taxon>
        <taxon>Lepidosauria</taxon>
        <taxon>Squamata</taxon>
        <taxon>Bifurcata</taxon>
        <taxon>Unidentata</taxon>
        <taxon>Episquamata</taxon>
        <taxon>Toxicofera</taxon>
        <taxon>Anguimorpha</taxon>
        <taxon>Paleoanguimorpha</taxon>
        <taxon>Varanoidea</taxon>
        <taxon>Varanidae</taxon>
        <taxon>Varanus</taxon>
    </lineage>
</organism>
<dbReference type="Pfam" id="PF15051">
    <property type="entry name" value="FAM198"/>
    <property type="match status" value="1"/>
</dbReference>
<evidence type="ECO:0000256" key="5">
    <source>
        <dbReference type="ARBA" id="ARBA00023136"/>
    </source>
</evidence>
<dbReference type="PANTHER" id="PTHR15905:SF5">
    <property type="entry name" value="GOLGI-ASSOCIATED KINASE 1A"/>
    <property type="match status" value="1"/>
</dbReference>
<evidence type="ECO:0000313" key="6">
    <source>
        <dbReference type="Ensembl" id="ENSVKKP00000004289.1"/>
    </source>
</evidence>
<evidence type="ECO:0000256" key="2">
    <source>
        <dbReference type="ARBA" id="ARBA00004555"/>
    </source>
</evidence>
<accession>A0A8D2J4L8</accession>
<dbReference type="Ensembl" id="ENSVKKT00000004408.1">
    <property type="protein sequence ID" value="ENSVKKP00000004289.1"/>
    <property type="gene ID" value="ENSVKKG00000003207.1"/>
</dbReference>
<dbReference type="InterPro" id="IPR029207">
    <property type="entry name" value="FAM198"/>
</dbReference>
<keyword evidence="4" id="KW-0333">Golgi apparatus</keyword>
<dbReference type="GO" id="GO:0005794">
    <property type="term" value="C:Golgi apparatus"/>
    <property type="evidence" value="ECO:0007669"/>
    <property type="project" value="UniProtKB-SubCell"/>
</dbReference>
<evidence type="ECO:0000313" key="7">
    <source>
        <dbReference type="Proteomes" id="UP000694545"/>
    </source>
</evidence>
<dbReference type="Proteomes" id="UP000694545">
    <property type="component" value="Unplaced"/>
</dbReference>